<protein>
    <submittedName>
        <fullName evidence="2">Gx transporter family protein</fullName>
    </submittedName>
</protein>
<feature type="transmembrane region" description="Helical" evidence="1">
    <location>
        <begin position="105"/>
        <end position="127"/>
    </location>
</feature>
<evidence type="ECO:0000313" key="2">
    <source>
        <dbReference type="EMBL" id="MCR2045011.1"/>
    </source>
</evidence>
<dbReference type="EMBL" id="JANJZL010000010">
    <property type="protein sequence ID" value="MCR2045011.1"/>
    <property type="molecule type" value="Genomic_DNA"/>
</dbReference>
<proteinExistence type="predicted"/>
<keyword evidence="3" id="KW-1185">Reference proteome</keyword>
<comment type="caution">
    <text evidence="2">The sequence shown here is derived from an EMBL/GenBank/DDBJ whole genome shotgun (WGS) entry which is preliminary data.</text>
</comment>
<keyword evidence="1" id="KW-0812">Transmembrane</keyword>
<dbReference type="Proteomes" id="UP001142078">
    <property type="component" value="Unassembled WGS sequence"/>
</dbReference>
<dbReference type="Gene3D" id="1.10.1760.20">
    <property type="match status" value="1"/>
</dbReference>
<reference evidence="2" key="1">
    <citation type="submission" date="2022-07" db="EMBL/GenBank/DDBJ databases">
        <title>Enhanced cultured diversity of the mouse gut microbiota enables custom-made synthetic communities.</title>
        <authorList>
            <person name="Afrizal A."/>
        </authorList>
    </citation>
    <scope>NUCLEOTIDE SEQUENCE</scope>
    <source>
        <strain evidence="2">DSM 29482</strain>
    </source>
</reference>
<sequence length="175" mass="19237">MKKLKKMIFLSLLVSLGLALSIIESFMPVPFIAPGAKLGLSNMVVLITLVVFGFKEALVVGILKSLLFTLVTGSISSLFYSLSGTIFSSIVMFVVYLYFSKVFSLIGVSIFGAVAHNTAQVFVASLIMNNFKIFSYLPILLLTSLFTGYFIGLASIFISKNLKKTFQLKYEVNKI</sequence>
<feature type="transmembrane region" description="Helical" evidence="1">
    <location>
        <begin position="139"/>
        <end position="158"/>
    </location>
</feature>
<accession>A0A9X2MK76</accession>
<keyword evidence="1" id="KW-0472">Membrane</keyword>
<dbReference type="InterPro" id="IPR014535">
    <property type="entry name" value="Hpre_diP_synt_I"/>
</dbReference>
<dbReference type="Pfam" id="PF07456">
    <property type="entry name" value="Hpre_diP_synt_I"/>
    <property type="match status" value="1"/>
</dbReference>
<dbReference type="InterPro" id="IPR010898">
    <property type="entry name" value="Hpre_diP_synth_I"/>
</dbReference>
<organism evidence="2 3">
    <name type="scientific">Anaerosalibacter massiliensis</name>
    <dbReference type="NCBI Taxonomy" id="1347392"/>
    <lineage>
        <taxon>Bacteria</taxon>
        <taxon>Bacillati</taxon>
        <taxon>Bacillota</taxon>
        <taxon>Tissierellia</taxon>
        <taxon>Tissierellales</taxon>
        <taxon>Sporanaerobacteraceae</taxon>
        <taxon>Anaerosalibacter</taxon>
    </lineage>
</organism>
<feature type="transmembrane region" description="Helical" evidence="1">
    <location>
        <begin position="66"/>
        <end position="99"/>
    </location>
</feature>
<gene>
    <name evidence="2" type="ORF">NSA23_12945</name>
</gene>
<keyword evidence="1" id="KW-1133">Transmembrane helix</keyword>
<evidence type="ECO:0000313" key="3">
    <source>
        <dbReference type="Proteomes" id="UP001142078"/>
    </source>
</evidence>
<dbReference type="AlphaFoldDB" id="A0A9X2MK76"/>
<evidence type="ECO:0000256" key="1">
    <source>
        <dbReference type="SAM" id="Phobius"/>
    </source>
</evidence>
<dbReference type="RefSeq" id="WP_042681107.1">
    <property type="nucleotide sequence ID" value="NZ_CABKTM010000030.1"/>
</dbReference>
<dbReference type="OrthoDB" id="9799095at2"/>
<dbReference type="PIRSF" id="PIRSF027391">
    <property type="entry name" value="Hpre_diP_synt_I"/>
    <property type="match status" value="1"/>
</dbReference>
<name>A0A9X2MK76_9FIRM</name>